<gene>
    <name evidence="2" type="ORF">DSM112329_02480</name>
</gene>
<dbReference type="EMBL" id="CP114014">
    <property type="protein sequence ID" value="XAY05622.1"/>
    <property type="molecule type" value="Genomic_DNA"/>
</dbReference>
<feature type="chain" id="PRO_5043391816" description="Spore-associated protein A" evidence="1">
    <location>
        <begin position="29"/>
        <end position="149"/>
    </location>
</feature>
<evidence type="ECO:0008006" key="3">
    <source>
        <dbReference type="Google" id="ProtNLM"/>
    </source>
</evidence>
<protein>
    <recommendedName>
        <fullName evidence="3">Spore-associated protein A</fullName>
    </recommendedName>
</protein>
<dbReference type="RefSeq" id="WP_354702127.1">
    <property type="nucleotide sequence ID" value="NZ_CP114014.1"/>
</dbReference>
<reference evidence="2" key="1">
    <citation type="submission" date="2022-12" db="EMBL/GenBank/DDBJ databases">
        <title>Paraconexibacter alkalitolerans sp. nov. and Baekduia alba sp. nov., isolated from soil and emended description of the genera Paraconexibacter (Chun et al., 2020) and Baekduia (An et al., 2020).</title>
        <authorList>
            <person name="Vieira S."/>
            <person name="Huber K.J."/>
            <person name="Geppert A."/>
            <person name="Wolf J."/>
            <person name="Neumann-Schaal M."/>
            <person name="Muesken M."/>
            <person name="Overmann J."/>
        </authorList>
    </citation>
    <scope>NUCLEOTIDE SEQUENCE</scope>
    <source>
        <strain evidence="2">AEG42_29</strain>
    </source>
</reference>
<sequence>MPCTRRTPVLALTVAAATLGLAAGPASAAKNPYSPGQVCGAGYGVIDQRVVRTAGGTALGTGYLLYSGATKKNCAVVLKSKAVGKPSYTAVSLKKSGARSPFVVDFGDYQYYAGPVYVKAPRQCVKFGASIKLPDKRHGVFVTPFGHCS</sequence>
<proteinExistence type="predicted"/>
<evidence type="ECO:0000313" key="2">
    <source>
        <dbReference type="EMBL" id="XAY05622.1"/>
    </source>
</evidence>
<keyword evidence="1" id="KW-0732">Signal</keyword>
<dbReference type="AlphaFoldDB" id="A0AAU7AVJ2"/>
<accession>A0AAU7AVJ2</accession>
<dbReference type="KEGG" id="parq:DSM112329_02480"/>
<evidence type="ECO:0000256" key="1">
    <source>
        <dbReference type="SAM" id="SignalP"/>
    </source>
</evidence>
<feature type="signal peptide" evidence="1">
    <location>
        <begin position="1"/>
        <end position="28"/>
    </location>
</feature>
<name>A0AAU7AVJ2_9ACTN</name>
<organism evidence="2">
    <name type="scientific">Paraconexibacter sp. AEG42_29</name>
    <dbReference type="NCBI Taxonomy" id="2997339"/>
    <lineage>
        <taxon>Bacteria</taxon>
        <taxon>Bacillati</taxon>
        <taxon>Actinomycetota</taxon>
        <taxon>Thermoleophilia</taxon>
        <taxon>Solirubrobacterales</taxon>
        <taxon>Paraconexibacteraceae</taxon>
        <taxon>Paraconexibacter</taxon>
    </lineage>
</organism>